<reference evidence="2 3" key="1">
    <citation type="journal article" date="2016" name="Nat. Commun.">
        <title>Thousands of microbial genomes shed light on interconnected biogeochemical processes in an aquifer system.</title>
        <authorList>
            <person name="Anantharaman K."/>
            <person name="Brown C.T."/>
            <person name="Hug L.A."/>
            <person name="Sharon I."/>
            <person name="Castelle C.J."/>
            <person name="Probst A.J."/>
            <person name="Thomas B.C."/>
            <person name="Singh A."/>
            <person name="Wilkins M.J."/>
            <person name="Karaoz U."/>
            <person name="Brodie E.L."/>
            <person name="Williams K.H."/>
            <person name="Hubbard S.S."/>
            <person name="Banfield J.F."/>
        </authorList>
    </citation>
    <scope>NUCLEOTIDE SEQUENCE [LARGE SCALE GENOMIC DNA]</scope>
</reference>
<name>A0A1G1X8Z7_9BACT</name>
<accession>A0A1G1X8Z7</accession>
<comment type="caution">
    <text evidence="2">The sequence shown here is derived from an EMBL/GenBank/DDBJ whole genome shotgun (WGS) entry which is preliminary data.</text>
</comment>
<protein>
    <recommendedName>
        <fullName evidence="4">Glucokinase</fullName>
    </recommendedName>
</protein>
<dbReference type="PANTHER" id="PTHR18964">
    <property type="entry name" value="ROK (REPRESSOR, ORF, KINASE) FAMILY"/>
    <property type="match status" value="1"/>
</dbReference>
<evidence type="ECO:0000313" key="2">
    <source>
        <dbReference type="EMBL" id="OGY36406.1"/>
    </source>
</evidence>
<dbReference type="AlphaFoldDB" id="A0A1G1X8Z7"/>
<dbReference type="Proteomes" id="UP000177941">
    <property type="component" value="Unassembled WGS sequence"/>
</dbReference>
<gene>
    <name evidence="2" type="ORF">A3E36_01460</name>
</gene>
<organism evidence="2 3">
    <name type="scientific">Candidatus Andersenbacteria bacterium RIFCSPHIGHO2_12_FULL_45_11b</name>
    <dbReference type="NCBI Taxonomy" id="1797282"/>
    <lineage>
        <taxon>Bacteria</taxon>
        <taxon>Candidatus Anderseniibacteriota</taxon>
    </lineage>
</organism>
<dbReference type="EMBL" id="MHHS01000035">
    <property type="protein sequence ID" value="OGY36406.1"/>
    <property type="molecule type" value="Genomic_DNA"/>
</dbReference>
<evidence type="ECO:0008006" key="4">
    <source>
        <dbReference type="Google" id="ProtNLM"/>
    </source>
</evidence>
<evidence type="ECO:0000313" key="3">
    <source>
        <dbReference type="Proteomes" id="UP000177941"/>
    </source>
</evidence>
<comment type="similarity">
    <text evidence="1">Belongs to the ROK (NagC/XylR) family.</text>
</comment>
<proteinExistence type="inferred from homology"/>
<dbReference type="PANTHER" id="PTHR18964:SF149">
    <property type="entry name" value="BIFUNCTIONAL UDP-N-ACETYLGLUCOSAMINE 2-EPIMERASE_N-ACETYLMANNOSAMINE KINASE"/>
    <property type="match status" value="1"/>
</dbReference>
<dbReference type="Gene3D" id="3.30.420.40">
    <property type="match status" value="2"/>
</dbReference>
<evidence type="ECO:0000256" key="1">
    <source>
        <dbReference type="ARBA" id="ARBA00006479"/>
    </source>
</evidence>
<dbReference type="Pfam" id="PF00480">
    <property type="entry name" value="ROK"/>
    <property type="match status" value="1"/>
</dbReference>
<dbReference type="InterPro" id="IPR000600">
    <property type="entry name" value="ROK"/>
</dbReference>
<sequence>MVIVFDIGGTNTRIAYSKDGKTLSEPVIYPTPEHFDAGVSQFVATVKKLSGGEKIMTIAGGIPGPMDAEKTMLLKAPNLKNWNNKPLKNILEKELGAPVFLENDTAMWGIGEALHGAGKDFEIVVYMTVSTGVGGTRIVNGAIDTSAQGFEPGHQIINPDGPECGCGGKGHLEAYISGTALQNKFGKPPKEIKDPAIWDEEAKYLAIGLLNTSVFWSPHCIVLGGSMMKDIPIAKVASYMQSMNHILSALPELKLAQLKDTGGLIGSLSIAWYNSRHGSVDRRTSFQAS</sequence>
<dbReference type="SUPFAM" id="SSF53067">
    <property type="entry name" value="Actin-like ATPase domain"/>
    <property type="match status" value="1"/>
</dbReference>
<dbReference type="InterPro" id="IPR043129">
    <property type="entry name" value="ATPase_NBD"/>
</dbReference>